<dbReference type="InterPro" id="IPR007387">
    <property type="entry name" value="TRAP_DctQ"/>
</dbReference>
<evidence type="ECO:0000256" key="4">
    <source>
        <dbReference type="ARBA" id="ARBA00022519"/>
    </source>
</evidence>
<dbReference type="PANTHER" id="PTHR35011">
    <property type="entry name" value="2,3-DIKETO-L-GULONATE TRAP TRANSPORTER SMALL PERMEASE PROTEIN YIAM"/>
    <property type="match status" value="1"/>
</dbReference>
<feature type="transmembrane region" description="Helical" evidence="9">
    <location>
        <begin position="21"/>
        <end position="39"/>
    </location>
</feature>
<sequence length="170" mass="19651">MPKAIRIYVRTVDKFNRGIGRVTMYMIFVMMGVLLWSSISKTFFLPSLWTLEVAQFLMVAYFLVGGAYSLQLDFHVRMDLLYGSWSDRTRTWMDVFTVLFLITYLVLLLIGGLSSTQYALEYGERSYSAWRPYMAPIKIVMCIGITLMLLQAISTFFKDLARLRGEEIAS</sequence>
<evidence type="ECO:0000256" key="7">
    <source>
        <dbReference type="ARBA" id="ARBA00023136"/>
    </source>
</evidence>
<dbReference type="PANTHER" id="PTHR35011:SF4">
    <property type="entry name" value="SLL1102 PROTEIN"/>
    <property type="match status" value="1"/>
</dbReference>
<protein>
    <recommendedName>
        <fullName evidence="9">TRAP transporter small permease protein</fullName>
    </recommendedName>
</protein>
<comment type="similarity">
    <text evidence="8 9">Belongs to the TRAP transporter small permease family.</text>
</comment>
<keyword evidence="5 9" id="KW-0812">Transmembrane</keyword>
<keyword evidence="7 9" id="KW-0472">Membrane</keyword>
<reference evidence="11 12" key="1">
    <citation type="submission" date="2020-08" db="EMBL/GenBank/DDBJ databases">
        <title>Genome sequencing of Purple Non-Sulfur Bacteria from various extreme environments.</title>
        <authorList>
            <person name="Mayer M."/>
        </authorList>
    </citation>
    <scope>NUCLEOTIDE SEQUENCE [LARGE SCALE GENOMIC DNA]</scope>
    <source>
        <strain evidence="11 12">JA131</strain>
    </source>
</reference>
<evidence type="ECO:0000256" key="1">
    <source>
        <dbReference type="ARBA" id="ARBA00004429"/>
    </source>
</evidence>
<evidence type="ECO:0000256" key="8">
    <source>
        <dbReference type="ARBA" id="ARBA00038436"/>
    </source>
</evidence>
<feature type="transmembrane region" description="Helical" evidence="9">
    <location>
        <begin position="91"/>
        <end position="113"/>
    </location>
</feature>
<feature type="domain" description="Tripartite ATP-independent periplasmic transporters DctQ component" evidence="10">
    <location>
        <begin position="30"/>
        <end position="161"/>
    </location>
</feature>
<organism evidence="11 12">
    <name type="scientific">Roseospira visakhapatnamensis</name>
    <dbReference type="NCBI Taxonomy" id="390880"/>
    <lineage>
        <taxon>Bacteria</taxon>
        <taxon>Pseudomonadati</taxon>
        <taxon>Pseudomonadota</taxon>
        <taxon>Alphaproteobacteria</taxon>
        <taxon>Rhodospirillales</taxon>
        <taxon>Rhodospirillaceae</taxon>
        <taxon>Roseospira</taxon>
    </lineage>
</organism>
<evidence type="ECO:0000313" key="11">
    <source>
        <dbReference type="EMBL" id="MBB4265316.1"/>
    </source>
</evidence>
<proteinExistence type="inferred from homology"/>
<comment type="subunit">
    <text evidence="9">The complex comprises the extracytoplasmic solute receptor protein and the two transmembrane proteins.</text>
</comment>
<dbReference type="InterPro" id="IPR055348">
    <property type="entry name" value="DctQ"/>
</dbReference>
<name>A0A7W6RB70_9PROT</name>
<keyword evidence="4 9" id="KW-0997">Cell inner membrane</keyword>
<keyword evidence="12" id="KW-1185">Reference proteome</keyword>
<comment type="subcellular location">
    <subcellularLocation>
        <location evidence="1 9">Cell inner membrane</location>
        <topology evidence="1 9">Multi-pass membrane protein</topology>
    </subcellularLocation>
</comment>
<keyword evidence="3" id="KW-1003">Cell membrane</keyword>
<feature type="transmembrane region" description="Helical" evidence="9">
    <location>
        <begin position="133"/>
        <end position="157"/>
    </location>
</feature>
<evidence type="ECO:0000256" key="2">
    <source>
        <dbReference type="ARBA" id="ARBA00022448"/>
    </source>
</evidence>
<comment type="function">
    <text evidence="9">Part of the tripartite ATP-independent periplasmic (TRAP) transport system.</text>
</comment>
<keyword evidence="2 9" id="KW-0813">Transport</keyword>
<keyword evidence="6 9" id="KW-1133">Transmembrane helix</keyword>
<evidence type="ECO:0000256" key="6">
    <source>
        <dbReference type="ARBA" id="ARBA00022989"/>
    </source>
</evidence>
<gene>
    <name evidence="11" type="ORF">GGD89_000934</name>
</gene>
<dbReference type="GO" id="GO:0022857">
    <property type="term" value="F:transmembrane transporter activity"/>
    <property type="evidence" value="ECO:0007669"/>
    <property type="project" value="UniProtKB-UniRule"/>
</dbReference>
<dbReference type="RefSeq" id="WP_184042941.1">
    <property type="nucleotide sequence ID" value="NZ_JACIGK010000005.1"/>
</dbReference>
<comment type="caution">
    <text evidence="11">The sequence shown here is derived from an EMBL/GenBank/DDBJ whole genome shotgun (WGS) entry which is preliminary data.</text>
</comment>
<evidence type="ECO:0000256" key="9">
    <source>
        <dbReference type="RuleBase" id="RU369079"/>
    </source>
</evidence>
<dbReference type="GO" id="GO:0005886">
    <property type="term" value="C:plasma membrane"/>
    <property type="evidence" value="ECO:0007669"/>
    <property type="project" value="UniProtKB-SubCell"/>
</dbReference>
<evidence type="ECO:0000313" key="12">
    <source>
        <dbReference type="Proteomes" id="UP000554286"/>
    </source>
</evidence>
<dbReference type="Pfam" id="PF04290">
    <property type="entry name" value="DctQ"/>
    <property type="match status" value="1"/>
</dbReference>
<evidence type="ECO:0000256" key="3">
    <source>
        <dbReference type="ARBA" id="ARBA00022475"/>
    </source>
</evidence>
<dbReference type="Proteomes" id="UP000554286">
    <property type="component" value="Unassembled WGS sequence"/>
</dbReference>
<evidence type="ECO:0000256" key="5">
    <source>
        <dbReference type="ARBA" id="ARBA00022692"/>
    </source>
</evidence>
<accession>A0A7W6RB70</accession>
<dbReference type="AlphaFoldDB" id="A0A7W6RB70"/>
<feature type="transmembrane region" description="Helical" evidence="9">
    <location>
        <begin position="51"/>
        <end position="70"/>
    </location>
</feature>
<evidence type="ECO:0000259" key="10">
    <source>
        <dbReference type="Pfam" id="PF04290"/>
    </source>
</evidence>
<dbReference type="EMBL" id="JACIGK010000005">
    <property type="protein sequence ID" value="MBB4265316.1"/>
    <property type="molecule type" value="Genomic_DNA"/>
</dbReference>